<evidence type="ECO:0000256" key="7">
    <source>
        <dbReference type="ARBA" id="ARBA00022840"/>
    </source>
</evidence>
<dbReference type="InterPro" id="IPR004443">
    <property type="entry name" value="YjeF_N_dom"/>
</dbReference>
<comment type="catalytic activity">
    <reaction evidence="16 17 19">
        <text>(6S)-NADPHX + ADP = AMP + phosphate + NADPH + H(+)</text>
        <dbReference type="Rhea" id="RHEA:32235"/>
        <dbReference type="ChEBI" id="CHEBI:15378"/>
        <dbReference type="ChEBI" id="CHEBI:43474"/>
        <dbReference type="ChEBI" id="CHEBI:57783"/>
        <dbReference type="ChEBI" id="CHEBI:64076"/>
        <dbReference type="ChEBI" id="CHEBI:456215"/>
        <dbReference type="ChEBI" id="CHEBI:456216"/>
        <dbReference type="EC" id="4.2.1.136"/>
    </reaction>
</comment>
<evidence type="ECO:0000256" key="5">
    <source>
        <dbReference type="ARBA" id="ARBA00022723"/>
    </source>
</evidence>
<feature type="binding site" evidence="17">
    <location>
        <begin position="394"/>
        <end position="398"/>
    </location>
    <ligand>
        <name>AMP</name>
        <dbReference type="ChEBI" id="CHEBI:456215"/>
    </ligand>
</feature>
<dbReference type="HAMAP" id="MF_01965">
    <property type="entry name" value="NADHX_dehydratase"/>
    <property type="match status" value="1"/>
</dbReference>
<dbReference type="SUPFAM" id="SSF64153">
    <property type="entry name" value="YjeF N-terminal domain-like"/>
    <property type="match status" value="1"/>
</dbReference>
<comment type="catalytic activity">
    <reaction evidence="15 17 19">
        <text>(6S)-NADHX + ADP = AMP + phosphate + NADH + H(+)</text>
        <dbReference type="Rhea" id="RHEA:32223"/>
        <dbReference type="ChEBI" id="CHEBI:15378"/>
        <dbReference type="ChEBI" id="CHEBI:43474"/>
        <dbReference type="ChEBI" id="CHEBI:57945"/>
        <dbReference type="ChEBI" id="CHEBI:64074"/>
        <dbReference type="ChEBI" id="CHEBI:456215"/>
        <dbReference type="ChEBI" id="CHEBI:456216"/>
        <dbReference type="EC" id="4.2.1.136"/>
    </reaction>
</comment>
<dbReference type="NCBIfam" id="TIGR00196">
    <property type="entry name" value="yjeF_cterm"/>
    <property type="match status" value="1"/>
</dbReference>
<evidence type="ECO:0000256" key="17">
    <source>
        <dbReference type="HAMAP-Rule" id="MF_01965"/>
    </source>
</evidence>
<dbReference type="PANTHER" id="PTHR12592">
    <property type="entry name" value="ATP-DEPENDENT (S)-NAD(P)H-HYDRATE DEHYDRATASE FAMILY MEMBER"/>
    <property type="match status" value="1"/>
</dbReference>
<evidence type="ECO:0000256" key="8">
    <source>
        <dbReference type="ARBA" id="ARBA00022857"/>
    </source>
</evidence>
<feature type="region of interest" description="Disordered" evidence="20">
    <location>
        <begin position="486"/>
        <end position="505"/>
    </location>
</feature>
<comment type="similarity">
    <text evidence="17">Belongs to the NnrD/CARKD family.</text>
</comment>
<sequence>MGQPQSKSECPSVTALLLPDPAEMALIDRVGSRTVPVRDLMEHAGRGVARAVMRHVAPCRVLVLCGPGNNGGDGYVTARRLAQAGWPVAVAALAPPRAGGDAAAAAAEWQGPRVAFTADEVIRADLVIDAVFGAGLSRAIEPDLASVLAAARRVVAVDMPSGIDGATGRVLGYAPSAEMTVTFVRAKPGHLLLPGRERLGRLVVADIGMPATVWDTVPVRTWRNAPGLWQVPGLTVDSHKYARGVVSICGGGTMPGAARLAAGAARTAGAGLVRLAAGSAAALYRMTEPGLIVDDGDLSGLLEDRRRMVWVCGPGLTEAEVGRALPALVEAGRTVLADAGVFAWAAGQPERLVGVGVITPHEGEFARVFGAPVNGRLEAARAAARRIGAVVVLKGPDTVIAAPDGRAAINDHATAALATAGSGDTLTGIIAALLAAGMEPWDAACAGVWIHGEAGMRAGPWPVAEQFDRHLGAARARAVSLGLGEATPRGADSRHCRLAGSGGVR</sequence>
<dbReference type="Gene3D" id="3.40.1190.20">
    <property type="match status" value="1"/>
</dbReference>
<evidence type="ECO:0000313" key="24">
    <source>
        <dbReference type="EMBL" id="RDI38209.1"/>
    </source>
</evidence>
<dbReference type="GO" id="GO:0052855">
    <property type="term" value="F:ADP-dependent NAD(P)H-hydrate dehydratase activity"/>
    <property type="evidence" value="ECO:0007669"/>
    <property type="project" value="UniProtKB-UniRule"/>
</dbReference>
<dbReference type="SUPFAM" id="SSF53613">
    <property type="entry name" value="Ribokinase-like"/>
    <property type="match status" value="1"/>
</dbReference>
<evidence type="ECO:0000313" key="23">
    <source>
        <dbReference type="EMBL" id="MBB2186542.1"/>
    </source>
</evidence>
<dbReference type="GO" id="GO:0110051">
    <property type="term" value="P:metabolite repair"/>
    <property type="evidence" value="ECO:0007669"/>
    <property type="project" value="TreeGrafter"/>
</dbReference>
<evidence type="ECO:0000259" key="21">
    <source>
        <dbReference type="PROSITE" id="PS51383"/>
    </source>
</evidence>
<feature type="binding site" evidence="17">
    <location>
        <position position="361"/>
    </location>
    <ligand>
        <name>(6S)-NADPHX</name>
        <dbReference type="ChEBI" id="CHEBI:64076"/>
    </ligand>
</feature>
<evidence type="ECO:0000259" key="22">
    <source>
        <dbReference type="PROSITE" id="PS51385"/>
    </source>
</evidence>
<comment type="catalytic activity">
    <reaction evidence="2 18 19">
        <text>(6R)-NADPHX = (6S)-NADPHX</text>
        <dbReference type="Rhea" id="RHEA:32227"/>
        <dbReference type="ChEBI" id="CHEBI:64076"/>
        <dbReference type="ChEBI" id="CHEBI:64077"/>
        <dbReference type="EC" id="5.1.99.6"/>
    </reaction>
</comment>
<feature type="binding site" evidence="18">
    <location>
        <begin position="133"/>
        <end position="139"/>
    </location>
    <ligand>
        <name>(6S)-NADPHX</name>
        <dbReference type="ChEBI" id="CHEBI:64076"/>
    </ligand>
</feature>
<dbReference type="GO" id="GO:0016301">
    <property type="term" value="F:kinase activity"/>
    <property type="evidence" value="ECO:0007669"/>
    <property type="project" value="UniProtKB-KW"/>
</dbReference>
<feature type="binding site" evidence="18">
    <location>
        <begin position="69"/>
        <end position="73"/>
    </location>
    <ligand>
        <name>(6S)-NADPHX</name>
        <dbReference type="ChEBI" id="CHEBI:64076"/>
    </ligand>
</feature>
<dbReference type="Gene3D" id="3.40.50.10260">
    <property type="entry name" value="YjeF N-terminal domain"/>
    <property type="match status" value="1"/>
</dbReference>
<dbReference type="PROSITE" id="PS51383">
    <property type="entry name" value="YJEF_C_3"/>
    <property type="match status" value="1"/>
</dbReference>
<keyword evidence="13" id="KW-0511">Multifunctional enzyme</keyword>
<dbReference type="InterPro" id="IPR017953">
    <property type="entry name" value="Carbohydrate_kinase_pred_CS"/>
</dbReference>
<dbReference type="InterPro" id="IPR030677">
    <property type="entry name" value="Nnr"/>
</dbReference>
<feature type="binding site" evidence="18">
    <location>
        <position position="70"/>
    </location>
    <ligand>
        <name>K(+)</name>
        <dbReference type="ChEBI" id="CHEBI:29103"/>
    </ligand>
</feature>
<keyword evidence="11 18" id="KW-0413">Isomerase</keyword>
<comment type="function">
    <text evidence="14 19">Bifunctional enzyme that catalyzes the epimerization of the S- and R-forms of NAD(P)HX and the dehydration of the S-form of NAD(P)HX at the expense of ADP, which is converted to AMP. This allows the repair of both epimers of NAD(P)HX, a damaged form of NAD(P)H that is a result of enzymatic or heat-dependent hydration.</text>
</comment>
<comment type="cofactor">
    <cofactor evidence="18 19">
        <name>K(+)</name>
        <dbReference type="ChEBI" id="CHEBI:29103"/>
    </cofactor>
    <text evidence="18 19">Binds 1 potassium ion per subunit.</text>
</comment>
<reference evidence="23 26" key="2">
    <citation type="submission" date="2020-04" db="EMBL/GenBank/DDBJ databases">
        <title>Description of novel Gluconacetobacter.</title>
        <authorList>
            <person name="Sombolestani A."/>
        </authorList>
    </citation>
    <scope>NUCLEOTIDE SEQUENCE [LARGE SCALE GENOMIC DNA]</scope>
    <source>
        <strain evidence="23 26">LMG 1382</strain>
    </source>
</reference>
<feature type="binding site" evidence="17">
    <location>
        <position position="424"/>
    </location>
    <ligand>
        <name>(6S)-NADPHX</name>
        <dbReference type="ChEBI" id="CHEBI:64076"/>
    </ligand>
</feature>
<keyword evidence="7 17" id="KW-0067">ATP-binding</keyword>
<dbReference type="CDD" id="cd01171">
    <property type="entry name" value="YXKO-related"/>
    <property type="match status" value="1"/>
</dbReference>
<dbReference type="GO" id="GO:0052856">
    <property type="term" value="F:NAD(P)HX epimerase activity"/>
    <property type="evidence" value="ECO:0007669"/>
    <property type="project" value="UniProtKB-UniRule"/>
</dbReference>
<evidence type="ECO:0000256" key="20">
    <source>
        <dbReference type="SAM" id="MobiDB-lite"/>
    </source>
</evidence>
<dbReference type="HAMAP" id="MF_01966">
    <property type="entry name" value="NADHX_epimerase"/>
    <property type="match status" value="1"/>
</dbReference>
<gene>
    <name evidence="18" type="primary">nnrE</name>
    <name evidence="17" type="synonym">nnrD</name>
    <name evidence="24" type="ORF">C7453_104153</name>
    <name evidence="23" type="ORF">HLH32_09110</name>
</gene>
<feature type="binding site" evidence="18">
    <location>
        <position position="158"/>
    </location>
    <ligand>
        <name>(6S)-NADPHX</name>
        <dbReference type="ChEBI" id="CHEBI:64076"/>
    </ligand>
</feature>
<dbReference type="GO" id="GO:0005524">
    <property type="term" value="F:ATP binding"/>
    <property type="evidence" value="ECO:0007669"/>
    <property type="project" value="UniProtKB-UniRule"/>
</dbReference>
<protein>
    <recommendedName>
        <fullName evidence="19">Bifunctional NAD(P)H-hydrate repair enzyme</fullName>
    </recommendedName>
    <alternativeName>
        <fullName evidence="19">Nicotinamide nucleotide repair protein</fullName>
    </alternativeName>
    <domain>
        <recommendedName>
            <fullName evidence="19">ADP-dependent (S)-NAD(P)H-hydrate dehydratase</fullName>
            <ecNumber evidence="19">4.2.1.136</ecNumber>
        </recommendedName>
        <alternativeName>
            <fullName evidence="19">ADP-dependent NAD(P)HX dehydratase</fullName>
        </alternativeName>
    </domain>
    <domain>
        <recommendedName>
            <fullName evidence="19">NAD(P)H-hydrate epimerase</fullName>
            <ecNumber evidence="19">5.1.99.6</ecNumber>
        </recommendedName>
    </domain>
</protein>
<dbReference type="EC" id="4.2.1.136" evidence="19"/>
<dbReference type="AlphaFoldDB" id="A0A370G5U3"/>
<comment type="similarity">
    <text evidence="4 19">In the C-terminal section; belongs to the NnrD/CARKD family.</text>
</comment>
<comment type="caution">
    <text evidence="18">Lacks conserved residue(s) required for the propagation of feature annotation.</text>
</comment>
<evidence type="ECO:0000256" key="14">
    <source>
        <dbReference type="ARBA" id="ARBA00025153"/>
    </source>
</evidence>
<dbReference type="PROSITE" id="PS51385">
    <property type="entry name" value="YJEF_N"/>
    <property type="match status" value="1"/>
</dbReference>
<dbReference type="EMBL" id="QQAW01000004">
    <property type="protein sequence ID" value="RDI38209.1"/>
    <property type="molecule type" value="Genomic_DNA"/>
</dbReference>
<evidence type="ECO:0000313" key="26">
    <source>
        <dbReference type="Proteomes" id="UP000562982"/>
    </source>
</evidence>
<organism evidence="24 25">
    <name type="scientific">Gluconacetobacter liquefaciens</name>
    <name type="common">Acetobacter liquefaciens</name>
    <dbReference type="NCBI Taxonomy" id="89584"/>
    <lineage>
        <taxon>Bacteria</taxon>
        <taxon>Pseudomonadati</taxon>
        <taxon>Pseudomonadota</taxon>
        <taxon>Alphaproteobacteria</taxon>
        <taxon>Acetobacterales</taxon>
        <taxon>Acetobacteraceae</taxon>
        <taxon>Gluconacetobacter</taxon>
    </lineage>
</organism>
<dbReference type="Proteomes" id="UP000254958">
    <property type="component" value="Unassembled WGS sequence"/>
</dbReference>
<comment type="cofactor">
    <cofactor evidence="17">
        <name>Mg(2+)</name>
        <dbReference type="ChEBI" id="CHEBI:18420"/>
    </cofactor>
</comment>
<comment type="function">
    <text evidence="18">Catalyzes the epimerization of the S- and R-forms of NAD(P)HX, a damaged form of NAD(P)H that is a result of enzymatic or heat-dependent hydration. This is a prerequisite for the S-specific NAD(P)H-hydrate dehydratase to allow the repair of both epimers of NAD(P)HX.</text>
</comment>
<evidence type="ECO:0000256" key="12">
    <source>
        <dbReference type="ARBA" id="ARBA00023239"/>
    </source>
</evidence>
<evidence type="ECO:0000256" key="16">
    <source>
        <dbReference type="ARBA" id="ARBA00049209"/>
    </source>
</evidence>
<feature type="binding site" evidence="17">
    <location>
        <position position="257"/>
    </location>
    <ligand>
        <name>(6S)-NADPHX</name>
        <dbReference type="ChEBI" id="CHEBI:64076"/>
    </ligand>
</feature>
<keyword evidence="10 17" id="KW-0520">NAD</keyword>
<dbReference type="EC" id="5.1.99.6" evidence="19"/>
<dbReference type="OrthoDB" id="9806925at2"/>
<dbReference type="PIRSF" id="PIRSF017184">
    <property type="entry name" value="Nnr"/>
    <property type="match status" value="1"/>
</dbReference>
<evidence type="ECO:0000256" key="4">
    <source>
        <dbReference type="ARBA" id="ARBA00009524"/>
    </source>
</evidence>
<feature type="domain" description="YjeF N-terminal" evidence="22">
    <location>
        <begin position="19"/>
        <end position="215"/>
    </location>
</feature>
<keyword evidence="6 17" id="KW-0547">Nucleotide-binding</keyword>
<comment type="catalytic activity">
    <reaction evidence="1 18 19">
        <text>(6R)-NADHX = (6S)-NADHX</text>
        <dbReference type="Rhea" id="RHEA:32215"/>
        <dbReference type="ChEBI" id="CHEBI:64074"/>
        <dbReference type="ChEBI" id="CHEBI:64075"/>
        <dbReference type="EC" id="5.1.99.6"/>
    </reaction>
</comment>
<dbReference type="GO" id="GO:0046872">
    <property type="term" value="F:metal ion binding"/>
    <property type="evidence" value="ECO:0007669"/>
    <property type="project" value="UniProtKB-UniRule"/>
</dbReference>
<evidence type="ECO:0000256" key="1">
    <source>
        <dbReference type="ARBA" id="ARBA00000013"/>
    </source>
</evidence>
<evidence type="ECO:0000256" key="9">
    <source>
        <dbReference type="ARBA" id="ARBA00022958"/>
    </source>
</evidence>
<name>A0A370G5U3_GLULI</name>
<evidence type="ECO:0000256" key="2">
    <source>
        <dbReference type="ARBA" id="ARBA00000909"/>
    </source>
</evidence>
<evidence type="ECO:0000256" key="6">
    <source>
        <dbReference type="ARBA" id="ARBA00022741"/>
    </source>
</evidence>
<dbReference type="NCBIfam" id="TIGR00197">
    <property type="entry name" value="yjeF_nterm"/>
    <property type="match status" value="1"/>
</dbReference>
<feature type="binding site" evidence="18">
    <location>
        <position position="129"/>
    </location>
    <ligand>
        <name>K(+)</name>
        <dbReference type="ChEBI" id="CHEBI:29103"/>
    </ligand>
</feature>
<evidence type="ECO:0000256" key="15">
    <source>
        <dbReference type="ARBA" id="ARBA00048238"/>
    </source>
</evidence>
<dbReference type="PANTHER" id="PTHR12592:SF0">
    <property type="entry name" value="ATP-DEPENDENT (S)-NAD(P)H-HYDRATE DEHYDRATASE"/>
    <property type="match status" value="1"/>
</dbReference>
<evidence type="ECO:0000256" key="18">
    <source>
        <dbReference type="HAMAP-Rule" id="MF_01966"/>
    </source>
</evidence>
<comment type="similarity">
    <text evidence="18">Belongs to the NnrE/AIBP family.</text>
</comment>
<dbReference type="InterPro" id="IPR036652">
    <property type="entry name" value="YjeF_N_dom_sf"/>
</dbReference>
<accession>A0A370G5U3</accession>
<dbReference type="Proteomes" id="UP000562982">
    <property type="component" value="Unassembled WGS sequence"/>
</dbReference>
<reference evidence="24 25" key="1">
    <citation type="submission" date="2018-07" db="EMBL/GenBank/DDBJ databases">
        <title>Genomic Encyclopedia of Type Strains, Phase IV (KMG-IV): sequencing the most valuable type-strain genomes for metagenomic binning, comparative biology and taxonomic classification.</title>
        <authorList>
            <person name="Goeker M."/>
        </authorList>
    </citation>
    <scope>NUCLEOTIDE SEQUENCE [LARGE SCALE GENOMIC DNA]</scope>
    <source>
        <strain evidence="24 25">DSM 5603</strain>
    </source>
</reference>
<feature type="binding site" evidence="17">
    <location>
        <position position="423"/>
    </location>
    <ligand>
        <name>AMP</name>
        <dbReference type="ChEBI" id="CHEBI:456215"/>
    </ligand>
</feature>
<keyword evidence="9 18" id="KW-0630">Potassium</keyword>
<dbReference type="InterPro" id="IPR000631">
    <property type="entry name" value="CARKD"/>
</dbReference>
<dbReference type="EMBL" id="JABEQI010000004">
    <property type="protein sequence ID" value="MBB2186542.1"/>
    <property type="molecule type" value="Genomic_DNA"/>
</dbReference>
<evidence type="ECO:0000256" key="3">
    <source>
        <dbReference type="ARBA" id="ARBA00006001"/>
    </source>
</evidence>
<keyword evidence="24" id="KW-0418">Kinase</keyword>
<keyword evidence="24" id="KW-0808">Transferase</keyword>
<proteinExistence type="inferred from homology"/>
<feature type="domain" description="YjeF C-terminal" evidence="21">
    <location>
        <begin position="223"/>
        <end position="490"/>
    </location>
</feature>
<keyword evidence="25" id="KW-1185">Reference proteome</keyword>
<evidence type="ECO:0000256" key="10">
    <source>
        <dbReference type="ARBA" id="ARBA00023027"/>
    </source>
</evidence>
<feature type="binding site" evidence="17">
    <location>
        <position position="315"/>
    </location>
    <ligand>
        <name>(6S)-NADPHX</name>
        <dbReference type="ChEBI" id="CHEBI:64076"/>
    </ligand>
</feature>
<keyword evidence="12 17" id="KW-0456">Lyase</keyword>
<evidence type="ECO:0000256" key="11">
    <source>
        <dbReference type="ARBA" id="ARBA00023235"/>
    </source>
</evidence>
<keyword evidence="8 17" id="KW-0521">NADP</keyword>
<comment type="function">
    <text evidence="17">Catalyzes the dehydration of the S-form of NAD(P)HX at the expense of ADP, which is converted to AMP. Together with NAD(P)HX epimerase, which catalyzes the epimerization of the S- and R-forms, the enzyme allows the repair of both epimers of NAD(P)HX, a damaged form of NAD(P)H that is a result of enzymatic or heat-dependent hydration.</text>
</comment>
<keyword evidence="5 18" id="KW-0479">Metal-binding</keyword>
<evidence type="ECO:0000256" key="13">
    <source>
        <dbReference type="ARBA" id="ARBA00023268"/>
    </source>
</evidence>
<evidence type="ECO:0000313" key="25">
    <source>
        <dbReference type="Proteomes" id="UP000254958"/>
    </source>
</evidence>
<evidence type="ECO:0000256" key="19">
    <source>
        <dbReference type="PIRNR" id="PIRNR017184"/>
    </source>
</evidence>
<comment type="subunit">
    <text evidence="17">Homotetramer.</text>
</comment>
<dbReference type="PROSITE" id="PS01050">
    <property type="entry name" value="YJEF_C_2"/>
    <property type="match status" value="1"/>
</dbReference>
<feature type="binding site" evidence="18">
    <location>
        <position position="161"/>
    </location>
    <ligand>
        <name>K(+)</name>
        <dbReference type="ChEBI" id="CHEBI:29103"/>
    </ligand>
</feature>
<dbReference type="Pfam" id="PF01256">
    <property type="entry name" value="Carb_kinase"/>
    <property type="match status" value="1"/>
</dbReference>
<dbReference type="Pfam" id="PF03853">
    <property type="entry name" value="YjeF_N"/>
    <property type="match status" value="1"/>
</dbReference>
<dbReference type="InterPro" id="IPR029056">
    <property type="entry name" value="Ribokinase-like"/>
</dbReference>
<dbReference type="GO" id="GO:0046496">
    <property type="term" value="P:nicotinamide nucleotide metabolic process"/>
    <property type="evidence" value="ECO:0007669"/>
    <property type="project" value="UniProtKB-UniRule"/>
</dbReference>
<comment type="caution">
    <text evidence="24">The sequence shown here is derived from an EMBL/GenBank/DDBJ whole genome shotgun (WGS) entry which is preliminary data.</text>
</comment>
<comment type="similarity">
    <text evidence="3 19">In the N-terminal section; belongs to the NnrE/AIBP family.</text>
</comment>
<dbReference type="RefSeq" id="WP_114727220.1">
    <property type="nucleotide sequence ID" value="NZ_BJMI01000003.1"/>
</dbReference>